<dbReference type="EMBL" id="AZHW01000759">
    <property type="protein sequence ID" value="ETW96674.1"/>
    <property type="molecule type" value="Genomic_DNA"/>
</dbReference>
<dbReference type="Proteomes" id="UP000019141">
    <property type="component" value="Unassembled WGS sequence"/>
</dbReference>
<keyword evidence="2" id="KW-1185">Reference proteome</keyword>
<protein>
    <submittedName>
        <fullName evidence="1">Uncharacterized protein</fullName>
    </submittedName>
</protein>
<comment type="caution">
    <text evidence="1">The sequence shown here is derived from an EMBL/GenBank/DDBJ whole genome shotgun (WGS) entry which is preliminary data.</text>
</comment>
<dbReference type="HOGENOM" id="CLU_3005553_0_0_7"/>
<sequence>MASTKLIYPHSARIYVYQSQTDVRVLQRTDSLNGGDVHPGFELTIERLYEAVTKPK</sequence>
<gene>
    <name evidence="1" type="ORF">ETSY1_25690</name>
</gene>
<proteinExistence type="predicted"/>
<accession>W4LFI8</accession>
<name>W4LFI8_ENTF1</name>
<evidence type="ECO:0000313" key="2">
    <source>
        <dbReference type="Proteomes" id="UP000019141"/>
    </source>
</evidence>
<dbReference type="InterPro" id="IPR012296">
    <property type="entry name" value="Nuclease_put_TT1808"/>
</dbReference>
<evidence type="ECO:0000313" key="1">
    <source>
        <dbReference type="EMBL" id="ETW96674.1"/>
    </source>
</evidence>
<reference evidence="1 2" key="1">
    <citation type="journal article" date="2014" name="Nature">
        <title>An environmental bacterial taxon with a large and distinct metabolic repertoire.</title>
        <authorList>
            <person name="Wilson M.C."/>
            <person name="Mori T."/>
            <person name="Ruckert C."/>
            <person name="Uria A.R."/>
            <person name="Helf M.J."/>
            <person name="Takada K."/>
            <person name="Gernert C."/>
            <person name="Steffens U.A."/>
            <person name="Heycke N."/>
            <person name="Schmitt S."/>
            <person name="Rinke C."/>
            <person name="Helfrich E.J."/>
            <person name="Brachmann A.O."/>
            <person name="Gurgui C."/>
            <person name="Wakimoto T."/>
            <person name="Kracht M."/>
            <person name="Crusemann M."/>
            <person name="Hentschel U."/>
            <person name="Abe I."/>
            <person name="Matsunaga S."/>
            <person name="Kalinowski J."/>
            <person name="Takeyama H."/>
            <person name="Piel J."/>
        </authorList>
    </citation>
    <scope>NUCLEOTIDE SEQUENCE [LARGE SCALE GENOMIC DNA]</scope>
    <source>
        <strain evidence="2">TSY1</strain>
    </source>
</reference>
<dbReference type="Gene3D" id="3.90.1570.10">
    <property type="entry name" value="tt1808, chain A"/>
    <property type="match status" value="1"/>
</dbReference>
<dbReference type="AlphaFoldDB" id="W4LFI8"/>
<organism evidence="1 2">
    <name type="scientific">Entotheonella factor</name>
    <dbReference type="NCBI Taxonomy" id="1429438"/>
    <lineage>
        <taxon>Bacteria</taxon>
        <taxon>Pseudomonadati</taxon>
        <taxon>Nitrospinota/Tectimicrobiota group</taxon>
        <taxon>Candidatus Tectimicrobiota</taxon>
        <taxon>Candidatus Entotheonellia</taxon>
        <taxon>Candidatus Entotheonellales</taxon>
        <taxon>Candidatus Entotheonellaceae</taxon>
        <taxon>Candidatus Entotheonella</taxon>
    </lineage>
</organism>